<feature type="compositionally biased region" description="Polar residues" evidence="5">
    <location>
        <begin position="33"/>
        <end position="49"/>
    </location>
</feature>
<keyword evidence="3 6" id="KW-1133">Transmembrane helix</keyword>
<keyword evidence="4 6" id="KW-0472">Membrane</keyword>
<organism evidence="8 9">
    <name type="scientific">Penicillium camemberti (strain FM 013)</name>
    <dbReference type="NCBI Taxonomy" id="1429867"/>
    <lineage>
        <taxon>Eukaryota</taxon>
        <taxon>Fungi</taxon>
        <taxon>Dikarya</taxon>
        <taxon>Ascomycota</taxon>
        <taxon>Pezizomycotina</taxon>
        <taxon>Eurotiomycetes</taxon>
        <taxon>Eurotiomycetidae</taxon>
        <taxon>Eurotiales</taxon>
        <taxon>Aspergillaceae</taxon>
        <taxon>Penicillium</taxon>
    </lineage>
</organism>
<gene>
    <name evidence="8" type="ORF">PCAMFM013_S023g000107</name>
</gene>
<evidence type="ECO:0000313" key="9">
    <source>
        <dbReference type="Proteomes" id="UP000053732"/>
    </source>
</evidence>
<evidence type="ECO:0000256" key="4">
    <source>
        <dbReference type="ARBA" id="ARBA00023136"/>
    </source>
</evidence>
<feature type="transmembrane region" description="Helical" evidence="6">
    <location>
        <begin position="232"/>
        <end position="254"/>
    </location>
</feature>
<keyword evidence="2 6" id="KW-0812">Transmembrane</keyword>
<dbReference type="AlphaFoldDB" id="A0A0G4PMR5"/>
<dbReference type="InterPro" id="IPR011701">
    <property type="entry name" value="MFS"/>
</dbReference>
<dbReference type="Gene3D" id="1.20.1250.20">
    <property type="entry name" value="MFS general substrate transporter like domains"/>
    <property type="match status" value="1"/>
</dbReference>
<feature type="transmembrane region" description="Helical" evidence="6">
    <location>
        <begin position="457"/>
        <end position="474"/>
    </location>
</feature>
<dbReference type="GO" id="GO:0042908">
    <property type="term" value="P:xenobiotic transport"/>
    <property type="evidence" value="ECO:0007669"/>
    <property type="project" value="UniProtKB-ARBA"/>
</dbReference>
<dbReference type="InterPro" id="IPR005829">
    <property type="entry name" value="Sugar_transporter_CS"/>
</dbReference>
<dbReference type="Proteomes" id="UP000053732">
    <property type="component" value="Unassembled WGS sequence"/>
</dbReference>
<feature type="transmembrane region" description="Helical" evidence="6">
    <location>
        <begin position="413"/>
        <end position="436"/>
    </location>
</feature>
<evidence type="ECO:0000256" key="6">
    <source>
        <dbReference type="SAM" id="Phobius"/>
    </source>
</evidence>
<dbReference type="STRING" id="1429867.A0A0G4PMR5"/>
<accession>A0A0G4PMR5</accession>
<feature type="transmembrane region" description="Helical" evidence="6">
    <location>
        <begin position="347"/>
        <end position="367"/>
    </location>
</feature>
<dbReference type="GO" id="GO:0140115">
    <property type="term" value="P:export across plasma membrane"/>
    <property type="evidence" value="ECO:0007669"/>
    <property type="project" value="UniProtKB-ARBA"/>
</dbReference>
<evidence type="ECO:0000259" key="7">
    <source>
        <dbReference type="PROSITE" id="PS50850"/>
    </source>
</evidence>
<feature type="transmembrane region" description="Helical" evidence="6">
    <location>
        <begin position="171"/>
        <end position="193"/>
    </location>
</feature>
<dbReference type="InterPro" id="IPR020846">
    <property type="entry name" value="MFS_dom"/>
</dbReference>
<dbReference type="GO" id="GO:0022857">
    <property type="term" value="F:transmembrane transporter activity"/>
    <property type="evidence" value="ECO:0007669"/>
    <property type="project" value="InterPro"/>
</dbReference>
<feature type="region of interest" description="Disordered" evidence="5">
    <location>
        <begin position="30"/>
        <end position="49"/>
    </location>
</feature>
<evidence type="ECO:0000256" key="5">
    <source>
        <dbReference type="SAM" id="MobiDB-lite"/>
    </source>
</evidence>
<protein>
    <submittedName>
        <fullName evidence="8">Sucrose/H+ symporter, plant</fullName>
    </submittedName>
</protein>
<dbReference type="CDD" id="cd17323">
    <property type="entry name" value="MFS_Tpo1_MDR_like"/>
    <property type="match status" value="1"/>
</dbReference>
<evidence type="ECO:0000256" key="2">
    <source>
        <dbReference type="ARBA" id="ARBA00022692"/>
    </source>
</evidence>
<comment type="subcellular location">
    <subcellularLocation>
        <location evidence="1">Membrane</location>
        <topology evidence="1">Multi-pass membrane protein</topology>
    </subcellularLocation>
</comment>
<feature type="transmembrane region" description="Helical" evidence="6">
    <location>
        <begin position="145"/>
        <end position="165"/>
    </location>
</feature>
<dbReference type="InterPro" id="IPR036259">
    <property type="entry name" value="MFS_trans_sf"/>
</dbReference>
<evidence type="ECO:0000313" key="8">
    <source>
        <dbReference type="EMBL" id="CRL27649.1"/>
    </source>
</evidence>
<dbReference type="PROSITE" id="PS50850">
    <property type="entry name" value="MFS"/>
    <property type="match status" value="1"/>
</dbReference>
<evidence type="ECO:0000256" key="3">
    <source>
        <dbReference type="ARBA" id="ARBA00022989"/>
    </source>
</evidence>
<feature type="domain" description="Major facilitator superfamily (MFS) profile" evidence="7">
    <location>
        <begin position="80"/>
        <end position="509"/>
    </location>
</feature>
<proteinExistence type="predicted"/>
<dbReference type="PANTHER" id="PTHR23502:SF60">
    <property type="entry name" value="MAJOR FACILITATOR SUPERFAMILY (MFS) PROFILE DOMAIN-CONTAINING PROTEIN-RELATED"/>
    <property type="match status" value="1"/>
</dbReference>
<name>A0A0G4PMR5_PENC3</name>
<dbReference type="PANTHER" id="PTHR23502">
    <property type="entry name" value="MAJOR FACILITATOR SUPERFAMILY"/>
    <property type="match status" value="1"/>
</dbReference>
<feature type="transmembrane region" description="Helical" evidence="6">
    <location>
        <begin position="205"/>
        <end position="226"/>
    </location>
</feature>
<dbReference type="EMBL" id="HG793156">
    <property type="protein sequence ID" value="CRL27649.1"/>
    <property type="molecule type" value="Genomic_DNA"/>
</dbReference>
<dbReference type="GO" id="GO:0016020">
    <property type="term" value="C:membrane"/>
    <property type="evidence" value="ECO:0007669"/>
    <property type="project" value="UniProtKB-SubCell"/>
</dbReference>
<sequence>MANSQRAMLKMLSSRSSPIRSRNTYKPGLSLWWPQTPTSQPEKNADTPPNLTDDDLIVTWDGQTDPSCPFNWSLTRRWAITLLCSMGGMVTLMSASMLAPALGSISTDLSITESEANMVVSIFVLAFAFGPMALAPLAEVFGRRWVWILSSTWYILWNTVCGFSHTRGLLLAGRILSGIGASAEYAITTPVLADCWRAEQRGQSFAIATFVPLLGPAIGPILGGILTEKIGWRWLFWVLSIFDAVLVVYAILFFPETYHRLLLHRKALRLQRETGRSYRGESEVHAQPLLRKLGYSLARPCWMLATQPTIQIMAIFLAYNYGVLFLVLTSFASLWTDKYHQSVLISGVHYVAIVIGYTVAAQGGARITDWLWKYLTRKRGQTAPEYRIPLMIPGMVFLLAGLFWYGWAADVMAPWIVVDIGAAVFGCGVILCTQAMQQYVMESYRKYVASANASSQFLRSIFGFCFPIFAPALYDRLGYGWGNSTLAFILIGFGVPAPFIIWVYGARLRAKGKQRAKGKVFLA</sequence>
<reference evidence="8 9" key="1">
    <citation type="journal article" date="2014" name="Nat. Commun.">
        <title>Multiple recent horizontal transfers of a large genomic region in cheese making fungi.</title>
        <authorList>
            <person name="Cheeseman K."/>
            <person name="Ropars J."/>
            <person name="Renault P."/>
            <person name="Dupont J."/>
            <person name="Gouzy J."/>
            <person name="Branca A."/>
            <person name="Abraham A.L."/>
            <person name="Ceppi M."/>
            <person name="Conseiller E."/>
            <person name="Debuchy R."/>
            <person name="Malagnac F."/>
            <person name="Goarin A."/>
            <person name="Silar P."/>
            <person name="Lacoste S."/>
            <person name="Sallet E."/>
            <person name="Bensimon A."/>
            <person name="Giraud T."/>
            <person name="Brygoo Y."/>
        </authorList>
    </citation>
    <scope>NUCLEOTIDE SEQUENCE [LARGE SCALE GENOMIC DNA]</scope>
    <source>
        <strain evidence="9">FM 013</strain>
    </source>
</reference>
<feature type="transmembrane region" description="Helical" evidence="6">
    <location>
        <begin position="78"/>
        <end position="98"/>
    </location>
</feature>
<dbReference type="Pfam" id="PF07690">
    <property type="entry name" value="MFS_1"/>
    <property type="match status" value="1"/>
</dbReference>
<feature type="transmembrane region" description="Helical" evidence="6">
    <location>
        <begin position="388"/>
        <end position="407"/>
    </location>
</feature>
<evidence type="ECO:0000256" key="1">
    <source>
        <dbReference type="ARBA" id="ARBA00004141"/>
    </source>
</evidence>
<feature type="transmembrane region" description="Helical" evidence="6">
    <location>
        <begin position="118"/>
        <end position="138"/>
    </location>
</feature>
<keyword evidence="9" id="KW-1185">Reference proteome</keyword>
<feature type="transmembrane region" description="Helical" evidence="6">
    <location>
        <begin position="312"/>
        <end position="335"/>
    </location>
</feature>
<dbReference type="PROSITE" id="PS00216">
    <property type="entry name" value="SUGAR_TRANSPORT_1"/>
    <property type="match status" value="1"/>
</dbReference>
<feature type="transmembrane region" description="Helical" evidence="6">
    <location>
        <begin position="486"/>
        <end position="505"/>
    </location>
</feature>
<dbReference type="SUPFAM" id="SSF103473">
    <property type="entry name" value="MFS general substrate transporter"/>
    <property type="match status" value="1"/>
</dbReference>